<dbReference type="PANTHER" id="PTHR20872:SF1">
    <property type="entry name" value="F-BOX DOMAIN-CONTAINING PROTEIN"/>
    <property type="match status" value="1"/>
</dbReference>
<feature type="domain" description="F-box" evidence="1">
    <location>
        <begin position="1"/>
        <end position="43"/>
    </location>
</feature>
<protein>
    <recommendedName>
        <fullName evidence="1">F-box domain-containing protein</fullName>
    </recommendedName>
</protein>
<dbReference type="InterPro" id="IPR001810">
    <property type="entry name" value="F-box_dom"/>
</dbReference>
<dbReference type="AlphaFoldDB" id="A0AA85K6F6"/>
<dbReference type="Pfam" id="PF12937">
    <property type="entry name" value="F-box-like"/>
    <property type="match status" value="1"/>
</dbReference>
<dbReference type="SMART" id="SM00256">
    <property type="entry name" value="FBOX"/>
    <property type="match status" value="1"/>
</dbReference>
<dbReference type="PROSITE" id="PS50181">
    <property type="entry name" value="FBOX"/>
    <property type="match status" value="1"/>
</dbReference>
<dbReference type="SUPFAM" id="SSF81383">
    <property type="entry name" value="F-box domain"/>
    <property type="match status" value="1"/>
</dbReference>
<proteinExistence type="predicted"/>
<dbReference type="InterPro" id="IPR036047">
    <property type="entry name" value="F-box-like_dom_sf"/>
</dbReference>
<dbReference type="Gene3D" id="3.80.10.10">
    <property type="entry name" value="Ribonuclease Inhibitor"/>
    <property type="match status" value="1"/>
</dbReference>
<sequence length="756" mass="86611">MNIPSPILEQVFIYLDWNERSRAARVCRKWYSVFRSPSLWRRIVFKPPCRRLTKLQYDIKGYRLSCCLKAIGCHIRSYKFLKSDDLFLLNRTLNLVAKFLEYNAKLHKRNDELDKTCFDSDDNEYYESSVSARDFSLSRKSSHNADYETVYGPAGFIIEGDPDAEATLRLIFELQEHEAQQNTSDFSPSDDDGSELFDDFEQFSLNRMSSISYPPSQRYHNSSLQRSQSAQCPSTVQSYAIPRYPPVVHSFELDFNAEVDDLRGFVYGTGGALLTTISRVIRQLNRLRRLRLVDLFLVPDDARRLVCELSDVVSQCLTDLNLLHFNKPSSGATSTYLCDYVPSFPNFTLNGCQNISHALNSNNSEHVDEDWYLLDPRWLSARPHRIADNPLCDLANLFPKITRLTLSPTQFTGPMLLRLLYQTPLKELILIQTDLTVFSVPRTGNLTHVQRTISYDSDDLGVAFNEDHNFDPNDSIMSELIDWTEDIPHLRRYGTSQETYKWKVILPNMWRAALFLRPHFTVHLKLNLVEDLTCLRWKNSLSEDKLNSIHNLLSFWPLPPAPVTSITLILNGEPTFIVDLISPRNPISPVSYSQSLTSLIIVLEHIPSEVNPSTSKKQSNEVCDDNCSNGIDHLLQDLIKACKHLTLLALGGSSAYVHILTLLVICHQRNQPNCTGDEYKYNPLQLLVQRECCRLDGVCPLNVPATISAWYSTMMSESVSSRIRVAECCLCTVLGQHRWHFLTNSEFNNQLSNYLF</sequence>
<keyword evidence="2" id="KW-1185">Reference proteome</keyword>
<dbReference type="Proteomes" id="UP000050795">
    <property type="component" value="Unassembled WGS sequence"/>
</dbReference>
<dbReference type="WBParaSite" id="TREG1_6680.1">
    <property type="protein sequence ID" value="TREG1_6680.1"/>
    <property type="gene ID" value="TREG1_6680"/>
</dbReference>
<reference evidence="3" key="2">
    <citation type="submission" date="2023-11" db="UniProtKB">
        <authorList>
            <consortium name="WormBaseParasite"/>
        </authorList>
    </citation>
    <scope>IDENTIFICATION</scope>
</reference>
<evidence type="ECO:0000259" key="1">
    <source>
        <dbReference type="PROSITE" id="PS50181"/>
    </source>
</evidence>
<name>A0AA85K6F6_TRIRE</name>
<reference evidence="2" key="1">
    <citation type="submission" date="2022-06" db="EMBL/GenBank/DDBJ databases">
        <authorList>
            <person name="Berger JAMES D."/>
            <person name="Berger JAMES D."/>
        </authorList>
    </citation>
    <scope>NUCLEOTIDE SEQUENCE [LARGE SCALE GENOMIC DNA]</scope>
</reference>
<dbReference type="Gene3D" id="1.20.1280.50">
    <property type="match status" value="1"/>
</dbReference>
<dbReference type="PANTHER" id="PTHR20872">
    <property type="match status" value="1"/>
</dbReference>
<evidence type="ECO:0000313" key="3">
    <source>
        <dbReference type="WBParaSite" id="TREG1_6680.1"/>
    </source>
</evidence>
<dbReference type="InterPro" id="IPR032675">
    <property type="entry name" value="LRR_dom_sf"/>
</dbReference>
<evidence type="ECO:0000313" key="2">
    <source>
        <dbReference type="Proteomes" id="UP000050795"/>
    </source>
</evidence>
<accession>A0AA85K6F6</accession>
<organism evidence="2 3">
    <name type="scientific">Trichobilharzia regenti</name>
    <name type="common">Nasal bird schistosome</name>
    <dbReference type="NCBI Taxonomy" id="157069"/>
    <lineage>
        <taxon>Eukaryota</taxon>
        <taxon>Metazoa</taxon>
        <taxon>Spiralia</taxon>
        <taxon>Lophotrochozoa</taxon>
        <taxon>Platyhelminthes</taxon>
        <taxon>Trematoda</taxon>
        <taxon>Digenea</taxon>
        <taxon>Strigeidida</taxon>
        <taxon>Schistosomatoidea</taxon>
        <taxon>Schistosomatidae</taxon>
        <taxon>Trichobilharzia</taxon>
    </lineage>
</organism>